<gene>
    <name evidence="2" type="ORF">RSPPHO_02600</name>
</gene>
<dbReference type="InterPro" id="IPR021005">
    <property type="entry name" value="Znf_CGNR"/>
</dbReference>
<proteinExistence type="predicted"/>
<dbReference type="KEGG" id="rpm:RSPPHO_02600"/>
<feature type="domain" description="Zinc finger CGNR" evidence="1">
    <location>
        <begin position="167"/>
        <end position="210"/>
    </location>
</feature>
<dbReference type="PANTHER" id="PTHR35525">
    <property type="entry name" value="BLL6575 PROTEIN"/>
    <property type="match status" value="1"/>
</dbReference>
<protein>
    <recommendedName>
        <fullName evidence="1">Zinc finger CGNR domain-containing protein</fullName>
    </recommendedName>
</protein>
<dbReference type="InterPro" id="IPR023286">
    <property type="entry name" value="ABATE_dom_sf"/>
</dbReference>
<dbReference type="eggNOG" id="COG5516">
    <property type="taxonomic scope" value="Bacteria"/>
</dbReference>
<dbReference type="EMBL" id="HE663493">
    <property type="protein sequence ID" value="CCG09226.1"/>
    <property type="molecule type" value="Genomic_DNA"/>
</dbReference>
<dbReference type="OrthoDB" id="9808437at2"/>
<evidence type="ECO:0000313" key="2">
    <source>
        <dbReference type="EMBL" id="CCG09226.1"/>
    </source>
</evidence>
<keyword evidence="3" id="KW-1185">Reference proteome</keyword>
<sequence length="217" mass="23327">MGGGESGARPVCRALTAPGKPVFLVGMKTPQEFRFNAGRLALDLPATVRRRASTPMDVLASPGAPARWLREAGLVAELLPLSEAQETALRRLRETIWTLADAVIRDAALPSEAVDHLNAVAARPVPIPQLEAASLTLCWRAADPVEAALATIARDALDLLGGPLRPRIKACGQPDCQMLFLDTSPSVRRRWCSMDRCGSRAKGGAFRQRQKDTTPSS</sequence>
<dbReference type="SUPFAM" id="SSF160904">
    <property type="entry name" value="Jann2411-like"/>
    <property type="match status" value="1"/>
</dbReference>
<reference evidence="2 3" key="1">
    <citation type="submission" date="2012-02" db="EMBL/GenBank/DDBJ databases">
        <title>Shotgun genome sequence of Phaeospirillum photometricum DSM 122.</title>
        <authorList>
            <person name="Duquesne K."/>
            <person name="Sturgis J."/>
        </authorList>
    </citation>
    <scope>NUCLEOTIDE SEQUENCE [LARGE SCALE GENOMIC DNA]</scope>
    <source>
        <strain evidence="3">DSM122</strain>
    </source>
</reference>
<name>H6SMU1_PARPM</name>
<dbReference type="Proteomes" id="UP000033220">
    <property type="component" value="Chromosome DSM 122"/>
</dbReference>
<accession>H6SMU1</accession>
<evidence type="ECO:0000313" key="3">
    <source>
        <dbReference type="Proteomes" id="UP000033220"/>
    </source>
</evidence>
<dbReference type="Pfam" id="PF07336">
    <property type="entry name" value="ABATE"/>
    <property type="match status" value="1"/>
</dbReference>
<dbReference type="PANTHER" id="PTHR35525:SF3">
    <property type="entry name" value="BLL6575 PROTEIN"/>
    <property type="match status" value="1"/>
</dbReference>
<dbReference type="AlphaFoldDB" id="H6SMU1"/>
<dbReference type="Gene3D" id="1.10.3300.10">
    <property type="entry name" value="Jann2411-like domain"/>
    <property type="match status" value="1"/>
</dbReference>
<organism evidence="2 3">
    <name type="scientific">Pararhodospirillum photometricum DSM 122</name>
    <dbReference type="NCBI Taxonomy" id="1150469"/>
    <lineage>
        <taxon>Bacteria</taxon>
        <taxon>Pseudomonadati</taxon>
        <taxon>Pseudomonadota</taxon>
        <taxon>Alphaproteobacteria</taxon>
        <taxon>Rhodospirillales</taxon>
        <taxon>Rhodospirillaceae</taxon>
        <taxon>Pararhodospirillum</taxon>
    </lineage>
</organism>
<dbReference type="PATRIC" id="fig|1150469.3.peg.2959"/>
<dbReference type="HOGENOM" id="CLU_087298_3_1_5"/>
<dbReference type="Pfam" id="PF11706">
    <property type="entry name" value="zf-CGNR"/>
    <property type="match status" value="1"/>
</dbReference>
<dbReference type="STRING" id="1150469.RSPPHO_02600"/>
<dbReference type="InterPro" id="IPR010852">
    <property type="entry name" value="ABATE"/>
</dbReference>
<evidence type="ECO:0000259" key="1">
    <source>
        <dbReference type="Pfam" id="PF11706"/>
    </source>
</evidence>